<keyword evidence="2" id="KW-1185">Reference proteome</keyword>
<evidence type="ECO:0000313" key="1">
    <source>
        <dbReference type="EMBL" id="KXU39272.1"/>
    </source>
</evidence>
<dbReference type="Proteomes" id="UP000072660">
    <property type="component" value="Unassembled WGS sequence"/>
</dbReference>
<evidence type="ECO:0000313" key="2">
    <source>
        <dbReference type="Proteomes" id="UP000072660"/>
    </source>
</evidence>
<evidence type="ECO:0008006" key="3">
    <source>
        <dbReference type="Google" id="ProtNLM"/>
    </source>
</evidence>
<gene>
    <name evidence="1" type="ORF">AXE65_09355</name>
</gene>
<dbReference type="SUPFAM" id="SSF53474">
    <property type="entry name" value="alpha/beta-Hydrolases"/>
    <property type="match status" value="1"/>
</dbReference>
<sequence>MKVLMIHGTGQEDTTSDKLLKKWTESLHKASPGLLSSSDTQMAYYGKPLADWIKSKKGKKAVGIWGLKSVGIDIDYEDEEEFLTEVFQEAAYDQGVTEAEIIQAAVKANHLVGGGHTEALVKANHLIGGGHVVPVDNFIARRLVGLVKIVGKLSPAKGETLFYLSRQARAYLSSPETAKVVDDIVRPLLQASPQVLITHSLGSVVAFKLLREMHMQGTSIEIPLLITMGSPLGLNAFKKRLGPPPPLLKPSFVKEWRNFYDPSDFVALGKPLGKVFADGIIDDGKVNNTTLNAHGIIGYLPHKGVIDALKKVL</sequence>
<accession>A0A139SY14</accession>
<dbReference type="InterPro" id="IPR029058">
    <property type="entry name" value="AB_hydrolase_fold"/>
</dbReference>
<name>A0A139SY14_9GAMM</name>
<dbReference type="EMBL" id="LSZO01000018">
    <property type="protein sequence ID" value="KXU39272.1"/>
    <property type="molecule type" value="Genomic_DNA"/>
</dbReference>
<dbReference type="OrthoDB" id="3483116at2"/>
<reference evidence="1 2" key="1">
    <citation type="submission" date="2016-02" db="EMBL/GenBank/DDBJ databases">
        <authorList>
            <person name="Wen L."/>
            <person name="He K."/>
            <person name="Yang H."/>
        </authorList>
    </citation>
    <scope>NUCLEOTIDE SEQUENCE [LARGE SCALE GENOMIC DNA]</scope>
    <source>
        <strain evidence="1 2">CV58</strain>
    </source>
</reference>
<dbReference type="AlphaFoldDB" id="A0A139SY14"/>
<proteinExistence type="predicted"/>
<protein>
    <recommendedName>
        <fullName evidence="3">Serine peptidase</fullName>
    </recommendedName>
</protein>
<comment type="caution">
    <text evidence="1">The sequence shown here is derived from an EMBL/GenBank/DDBJ whole genome shotgun (WGS) entry which is preliminary data.</text>
</comment>
<dbReference type="RefSeq" id="WP_068386904.1">
    <property type="nucleotide sequence ID" value="NZ_LSZO01000018.1"/>
</dbReference>
<organism evidence="1 2">
    <name type="scientific">Ventosimonas gracilis</name>
    <dbReference type="NCBI Taxonomy" id="1680762"/>
    <lineage>
        <taxon>Bacteria</taxon>
        <taxon>Pseudomonadati</taxon>
        <taxon>Pseudomonadota</taxon>
        <taxon>Gammaproteobacteria</taxon>
        <taxon>Pseudomonadales</taxon>
        <taxon>Ventosimonadaceae</taxon>
        <taxon>Ventosimonas</taxon>
    </lineage>
</organism>